<keyword evidence="1" id="KW-0812">Transmembrane</keyword>
<feature type="transmembrane region" description="Helical" evidence="1">
    <location>
        <begin position="306"/>
        <end position="325"/>
    </location>
</feature>
<evidence type="ECO:0000313" key="3">
    <source>
        <dbReference type="Proteomes" id="UP001168528"/>
    </source>
</evidence>
<proteinExistence type="predicted"/>
<protein>
    <recommendedName>
        <fullName evidence="4">Glycosyltransferase RgtA/B/C/D-like domain-containing protein</fullName>
    </recommendedName>
</protein>
<dbReference type="Proteomes" id="UP001168528">
    <property type="component" value="Unassembled WGS sequence"/>
</dbReference>
<reference evidence="2" key="1">
    <citation type="submission" date="2023-07" db="EMBL/GenBank/DDBJ databases">
        <title>The genome sequence of Rhodocytophaga aerolata KACC 12507.</title>
        <authorList>
            <person name="Zhang X."/>
        </authorList>
    </citation>
    <scope>NUCLEOTIDE SEQUENCE</scope>
    <source>
        <strain evidence="2">KACC 12507</strain>
    </source>
</reference>
<accession>A0ABT8R203</accession>
<feature type="transmembrane region" description="Helical" evidence="1">
    <location>
        <begin position="157"/>
        <end position="187"/>
    </location>
</feature>
<evidence type="ECO:0000313" key="2">
    <source>
        <dbReference type="EMBL" id="MDO1446117.1"/>
    </source>
</evidence>
<gene>
    <name evidence="2" type="ORF">Q0590_07635</name>
</gene>
<keyword evidence="1" id="KW-0472">Membrane</keyword>
<feature type="transmembrane region" description="Helical" evidence="1">
    <location>
        <begin position="331"/>
        <end position="350"/>
    </location>
</feature>
<feature type="transmembrane region" description="Helical" evidence="1">
    <location>
        <begin position="193"/>
        <end position="210"/>
    </location>
</feature>
<comment type="caution">
    <text evidence="2">The sequence shown here is derived from an EMBL/GenBank/DDBJ whole genome shotgun (WGS) entry which is preliminary data.</text>
</comment>
<dbReference type="EMBL" id="JAUKPO010000003">
    <property type="protein sequence ID" value="MDO1446117.1"/>
    <property type="molecule type" value="Genomic_DNA"/>
</dbReference>
<keyword evidence="3" id="KW-1185">Reference proteome</keyword>
<sequence>MAFQVLLLMVSLYHRPIYFDDAWFAEQAFQFLKFGEIRTEVFQGLLYYENKLHTAHKFHVINGSVFIALFGFSPYAVKAVSIFYTLLLLCFFYVYGRQFRVFQYSITLLFFLLFYLTQNFVLEYFYAYRPEPIIAALGFGSFYLIEKSLQSRNLSYAAIAGFLAGLCAFTHLNGVIFMGAGGLILLFNKEFKLVLIFSFASILGLSLYFFDIGSQEELLYAYKQFRNDPALSEDNFTALHYITKLVDEHKRLFWDYAEATMTICLLVALLTSFRFLHDKHKNLLYYTLSLIVLLAVISRNTSSQYYLLYMPFVAILSVIAFEEVYLQKKAIVRWLVTASLIFYFGMNIYLNIQMAFAKEYLLPTHQKISAIIPHQTKIMAPLYFVFNEIDNYDMQTTEVFFLLNKKKWQSSSNFFDFCKKHKREYIIIEARDKDKLLMPWEELIKGDKNYQYLATIDKYTILKATFSLQASTNK</sequence>
<evidence type="ECO:0008006" key="4">
    <source>
        <dbReference type="Google" id="ProtNLM"/>
    </source>
</evidence>
<feature type="transmembrane region" description="Helical" evidence="1">
    <location>
        <begin position="75"/>
        <end position="94"/>
    </location>
</feature>
<name>A0ABT8R203_9BACT</name>
<feature type="transmembrane region" description="Helical" evidence="1">
    <location>
        <begin position="283"/>
        <end position="299"/>
    </location>
</feature>
<organism evidence="2 3">
    <name type="scientific">Rhodocytophaga aerolata</name>
    <dbReference type="NCBI Taxonomy" id="455078"/>
    <lineage>
        <taxon>Bacteria</taxon>
        <taxon>Pseudomonadati</taxon>
        <taxon>Bacteroidota</taxon>
        <taxon>Cytophagia</taxon>
        <taxon>Cytophagales</taxon>
        <taxon>Rhodocytophagaceae</taxon>
        <taxon>Rhodocytophaga</taxon>
    </lineage>
</organism>
<feature type="transmembrane region" description="Helical" evidence="1">
    <location>
        <begin position="259"/>
        <end position="277"/>
    </location>
</feature>
<evidence type="ECO:0000256" key="1">
    <source>
        <dbReference type="SAM" id="Phobius"/>
    </source>
</evidence>
<keyword evidence="1" id="KW-1133">Transmembrane helix</keyword>
<feature type="transmembrane region" description="Helical" evidence="1">
    <location>
        <begin position="101"/>
        <end position="121"/>
    </location>
</feature>
<dbReference type="RefSeq" id="WP_302036918.1">
    <property type="nucleotide sequence ID" value="NZ_JAUKPO010000003.1"/>
</dbReference>